<dbReference type="InParanoid" id="A0A0D0C4C1"/>
<reference evidence="2" key="2">
    <citation type="submission" date="2015-01" db="EMBL/GenBank/DDBJ databases">
        <title>Evolutionary Origins and Diversification of the Mycorrhizal Mutualists.</title>
        <authorList>
            <consortium name="DOE Joint Genome Institute"/>
            <consortium name="Mycorrhizal Genomics Consortium"/>
            <person name="Kohler A."/>
            <person name="Kuo A."/>
            <person name="Nagy L.G."/>
            <person name="Floudas D."/>
            <person name="Copeland A."/>
            <person name="Barry K.W."/>
            <person name="Cichocki N."/>
            <person name="Veneault-Fourrey C."/>
            <person name="LaButti K."/>
            <person name="Lindquist E.A."/>
            <person name="Lipzen A."/>
            <person name="Lundell T."/>
            <person name="Morin E."/>
            <person name="Murat C."/>
            <person name="Riley R."/>
            <person name="Ohm R."/>
            <person name="Sun H."/>
            <person name="Tunlid A."/>
            <person name="Henrissat B."/>
            <person name="Grigoriev I.V."/>
            <person name="Hibbett D.S."/>
            <person name="Martin F."/>
        </authorList>
    </citation>
    <scope>NUCLEOTIDE SEQUENCE [LARGE SCALE GENOMIC DNA]</scope>
    <source>
        <strain evidence="2">UH-Slu-Lm8-n1</strain>
    </source>
</reference>
<dbReference type="HOGENOM" id="CLU_3015731_0_0_1"/>
<evidence type="ECO:0000313" key="2">
    <source>
        <dbReference type="Proteomes" id="UP000054485"/>
    </source>
</evidence>
<proteinExistence type="predicted"/>
<dbReference type="AlphaFoldDB" id="A0A0D0C4C1"/>
<accession>A0A0D0C4C1</accession>
<dbReference type="EMBL" id="KN835132">
    <property type="protein sequence ID" value="KIK49663.1"/>
    <property type="molecule type" value="Genomic_DNA"/>
</dbReference>
<keyword evidence="2" id="KW-1185">Reference proteome</keyword>
<protein>
    <submittedName>
        <fullName evidence="1">Uncharacterized protein</fullName>
    </submittedName>
</protein>
<dbReference type="Proteomes" id="UP000054485">
    <property type="component" value="Unassembled WGS sequence"/>
</dbReference>
<organism evidence="1 2">
    <name type="scientific">Suillus luteus UH-Slu-Lm8-n1</name>
    <dbReference type="NCBI Taxonomy" id="930992"/>
    <lineage>
        <taxon>Eukaryota</taxon>
        <taxon>Fungi</taxon>
        <taxon>Dikarya</taxon>
        <taxon>Basidiomycota</taxon>
        <taxon>Agaricomycotina</taxon>
        <taxon>Agaricomycetes</taxon>
        <taxon>Agaricomycetidae</taxon>
        <taxon>Boletales</taxon>
        <taxon>Suillineae</taxon>
        <taxon>Suillaceae</taxon>
        <taxon>Suillus</taxon>
    </lineage>
</organism>
<reference evidence="1 2" key="1">
    <citation type="submission" date="2014-04" db="EMBL/GenBank/DDBJ databases">
        <authorList>
            <consortium name="DOE Joint Genome Institute"/>
            <person name="Kuo A."/>
            <person name="Ruytinx J."/>
            <person name="Rineau F."/>
            <person name="Colpaert J."/>
            <person name="Kohler A."/>
            <person name="Nagy L.G."/>
            <person name="Floudas D."/>
            <person name="Copeland A."/>
            <person name="Barry K.W."/>
            <person name="Cichocki N."/>
            <person name="Veneault-Fourrey C."/>
            <person name="LaButti K."/>
            <person name="Lindquist E.A."/>
            <person name="Lipzen A."/>
            <person name="Lundell T."/>
            <person name="Morin E."/>
            <person name="Murat C."/>
            <person name="Sun H."/>
            <person name="Tunlid A."/>
            <person name="Henrissat B."/>
            <person name="Grigoriev I.V."/>
            <person name="Hibbett D.S."/>
            <person name="Martin F."/>
            <person name="Nordberg H.P."/>
            <person name="Cantor M.N."/>
            <person name="Hua S.X."/>
        </authorList>
    </citation>
    <scope>NUCLEOTIDE SEQUENCE [LARGE SCALE GENOMIC DNA]</scope>
    <source>
        <strain evidence="1 2">UH-Slu-Lm8-n1</strain>
    </source>
</reference>
<gene>
    <name evidence="1" type="ORF">CY34DRAFT_797114</name>
</gene>
<sequence>MVVAKQALSRQPGLLSLVLPVIMCYDMMKKKHSKLPAGQRVNTSMPLLQTRWAKGT</sequence>
<name>A0A0D0C4C1_9AGAM</name>
<evidence type="ECO:0000313" key="1">
    <source>
        <dbReference type="EMBL" id="KIK49663.1"/>
    </source>
</evidence>